<name>A0AAE3VYE1_9ACTN</name>
<gene>
    <name evidence="1" type="ORF">J2S42_002810</name>
</gene>
<accession>A0AAE3VYE1</accession>
<dbReference type="EMBL" id="JAUSUZ010000001">
    <property type="protein sequence ID" value="MDQ0366141.1"/>
    <property type="molecule type" value="Genomic_DNA"/>
</dbReference>
<keyword evidence="2" id="KW-1185">Reference proteome</keyword>
<sequence length="248" mass="26233">MSDVPAIFAAAVAADPARPLLTFYDDATGERTELSGLTLGNWVSKTANLLVDGLGLGPGDRADLLLPAHWQTAAILLASWSAGLTVAYRPWSTAGLTAPAGVPDVVFAAHDRVRSMLEDVPDADERFVLSLHPFAMPMREVPDGYRDFNAEVRVFGDVFRAAALPAPDTLATTDGTTFGQWGAIAGHIAGEMGLTAGDRVLIDASRYEQPVQWLLAPLAAGASIVLVANADKEKLAARAESERVTKVL</sequence>
<dbReference type="InterPro" id="IPR042099">
    <property type="entry name" value="ANL_N_sf"/>
</dbReference>
<comment type="caution">
    <text evidence="1">The sequence shown here is derived from an EMBL/GenBank/DDBJ whole genome shotgun (WGS) entry which is preliminary data.</text>
</comment>
<dbReference type="InterPro" id="IPR017523">
    <property type="entry name" value="Rv3268"/>
</dbReference>
<evidence type="ECO:0000313" key="1">
    <source>
        <dbReference type="EMBL" id="MDQ0366141.1"/>
    </source>
</evidence>
<protein>
    <submittedName>
        <fullName evidence="1">Uncharacterized protein (TIGR03089 family)</fullName>
    </submittedName>
</protein>
<dbReference type="RefSeq" id="WP_307239253.1">
    <property type="nucleotide sequence ID" value="NZ_JAUSUZ010000001.1"/>
</dbReference>
<dbReference type="AlphaFoldDB" id="A0AAE3VYE1"/>
<organism evidence="1 2">
    <name type="scientific">Catenuloplanes indicus</name>
    <dbReference type="NCBI Taxonomy" id="137267"/>
    <lineage>
        <taxon>Bacteria</taxon>
        <taxon>Bacillati</taxon>
        <taxon>Actinomycetota</taxon>
        <taxon>Actinomycetes</taxon>
        <taxon>Micromonosporales</taxon>
        <taxon>Micromonosporaceae</taxon>
        <taxon>Catenuloplanes</taxon>
    </lineage>
</organism>
<reference evidence="1 2" key="1">
    <citation type="submission" date="2023-07" db="EMBL/GenBank/DDBJ databases">
        <title>Sequencing the genomes of 1000 actinobacteria strains.</title>
        <authorList>
            <person name="Klenk H.-P."/>
        </authorList>
    </citation>
    <scope>NUCLEOTIDE SEQUENCE [LARGE SCALE GENOMIC DNA]</scope>
    <source>
        <strain evidence="1 2">DSM 44709</strain>
    </source>
</reference>
<dbReference type="Gene3D" id="3.40.50.12780">
    <property type="entry name" value="N-terminal domain of ligase-like"/>
    <property type="match status" value="1"/>
</dbReference>
<dbReference type="NCBIfam" id="TIGR03089">
    <property type="entry name" value="TIGR03089 family protein"/>
    <property type="match status" value="1"/>
</dbReference>
<proteinExistence type="predicted"/>
<evidence type="ECO:0000313" key="2">
    <source>
        <dbReference type="Proteomes" id="UP001240236"/>
    </source>
</evidence>
<dbReference type="Proteomes" id="UP001240236">
    <property type="component" value="Unassembled WGS sequence"/>
</dbReference>
<dbReference type="SUPFAM" id="SSF56801">
    <property type="entry name" value="Acetyl-CoA synthetase-like"/>
    <property type="match status" value="1"/>
</dbReference>